<dbReference type="PROSITE" id="PS51762">
    <property type="entry name" value="GH16_2"/>
    <property type="match status" value="1"/>
</dbReference>
<keyword evidence="15" id="KW-1185">Reference proteome</keyword>
<evidence type="ECO:0000256" key="1">
    <source>
        <dbReference type="ARBA" id="ARBA00004606"/>
    </source>
</evidence>
<dbReference type="GO" id="GO:0006078">
    <property type="term" value="P:(1-&gt;6)-beta-D-glucan biosynthetic process"/>
    <property type="evidence" value="ECO:0007669"/>
    <property type="project" value="TreeGrafter"/>
</dbReference>
<feature type="region of interest" description="Disordered" evidence="11">
    <location>
        <begin position="64"/>
        <end position="101"/>
    </location>
</feature>
<dbReference type="Proteomes" id="UP000094569">
    <property type="component" value="Unassembled WGS sequence"/>
</dbReference>
<dbReference type="STRING" id="573508.A0A1E3B9S8"/>
<keyword evidence="9" id="KW-0325">Glycoprotein</keyword>
<gene>
    <name evidence="14" type="ORF">SI65_06503</name>
</gene>
<keyword evidence="8 12" id="KW-0472">Membrane</keyword>
<evidence type="ECO:0000313" key="14">
    <source>
        <dbReference type="EMBL" id="ODM17715.1"/>
    </source>
</evidence>
<proteinExistence type="inferred from homology"/>
<evidence type="ECO:0000256" key="7">
    <source>
        <dbReference type="ARBA" id="ARBA00022989"/>
    </source>
</evidence>
<dbReference type="OrthoDB" id="412647at2759"/>
<evidence type="ECO:0000256" key="6">
    <source>
        <dbReference type="ARBA" id="ARBA00022968"/>
    </source>
</evidence>
<comment type="subcellular location">
    <subcellularLocation>
        <location evidence="2">Cell membrane</location>
        <topology evidence="2">Lipid-anchor</topology>
        <topology evidence="2">GPI-anchor</topology>
    </subcellularLocation>
    <subcellularLocation>
        <location evidence="1">Membrane</location>
        <topology evidence="1">Single-pass type II membrane protein</topology>
    </subcellularLocation>
</comment>
<organism evidence="14 15">
    <name type="scientific">Aspergillus cristatus</name>
    <name type="common">Chinese Fuzhuan brick tea-fermentation fungus</name>
    <name type="synonym">Eurotium cristatum</name>
    <dbReference type="NCBI Taxonomy" id="573508"/>
    <lineage>
        <taxon>Eukaryota</taxon>
        <taxon>Fungi</taxon>
        <taxon>Dikarya</taxon>
        <taxon>Ascomycota</taxon>
        <taxon>Pezizomycotina</taxon>
        <taxon>Eurotiomycetes</taxon>
        <taxon>Eurotiomycetidae</taxon>
        <taxon>Eurotiales</taxon>
        <taxon>Aspergillaceae</taxon>
        <taxon>Aspergillus</taxon>
        <taxon>Aspergillus subgen. Aspergillus</taxon>
    </lineage>
</organism>
<dbReference type="GO" id="GO:0005789">
    <property type="term" value="C:endoplasmic reticulum membrane"/>
    <property type="evidence" value="ECO:0007669"/>
    <property type="project" value="TreeGrafter"/>
</dbReference>
<dbReference type="EMBL" id="JXNT01000007">
    <property type="protein sequence ID" value="ODM17715.1"/>
    <property type="molecule type" value="Genomic_DNA"/>
</dbReference>
<dbReference type="SUPFAM" id="SSF49899">
    <property type="entry name" value="Concanavalin A-like lectins/glucanases"/>
    <property type="match status" value="1"/>
</dbReference>
<keyword evidence="6" id="KW-0735">Signal-anchor</keyword>
<keyword evidence="4" id="KW-1003">Cell membrane</keyword>
<dbReference type="PANTHER" id="PTHR31361">
    <property type="entry name" value="BETA-GLUCAN SYNTHESIS-ASSOCIATED PROTEIN KRE6-RELATED"/>
    <property type="match status" value="1"/>
</dbReference>
<feature type="compositionally biased region" description="Polar residues" evidence="11">
    <location>
        <begin position="8"/>
        <end position="26"/>
    </location>
</feature>
<dbReference type="Gene3D" id="2.60.120.200">
    <property type="match status" value="1"/>
</dbReference>
<reference evidence="14 15" key="1">
    <citation type="journal article" date="2016" name="BMC Genomics">
        <title>Comparative genomic and transcriptomic analyses of the Fuzhuan brick tea-fermentation fungus Aspergillus cristatus.</title>
        <authorList>
            <person name="Ge Y."/>
            <person name="Wang Y."/>
            <person name="Liu Y."/>
            <person name="Tan Y."/>
            <person name="Ren X."/>
            <person name="Zhang X."/>
            <person name="Hyde K.D."/>
            <person name="Liu Y."/>
            <person name="Liu Z."/>
        </authorList>
    </citation>
    <scope>NUCLEOTIDE SEQUENCE [LARGE SCALE GENOMIC DNA]</scope>
    <source>
        <strain evidence="14 15">GZAAS20.1005</strain>
    </source>
</reference>
<dbReference type="CDD" id="cd02180">
    <property type="entry name" value="GH16_fungal_KRE6_glucanase"/>
    <property type="match status" value="1"/>
</dbReference>
<evidence type="ECO:0000256" key="2">
    <source>
        <dbReference type="ARBA" id="ARBA00004609"/>
    </source>
</evidence>
<comment type="similarity">
    <text evidence="3">Belongs to the SKN1/KRE6 family.</text>
</comment>
<evidence type="ECO:0000256" key="3">
    <source>
        <dbReference type="ARBA" id="ARBA00010962"/>
    </source>
</evidence>
<dbReference type="GO" id="GO:0031505">
    <property type="term" value="P:fungal-type cell wall organization"/>
    <property type="evidence" value="ECO:0007669"/>
    <property type="project" value="TreeGrafter"/>
</dbReference>
<feature type="transmembrane region" description="Helical" evidence="12">
    <location>
        <begin position="208"/>
        <end position="231"/>
    </location>
</feature>
<protein>
    <recommendedName>
        <fullName evidence="13">GH16 domain-containing protein</fullName>
    </recommendedName>
</protein>
<keyword evidence="7 12" id="KW-1133">Transmembrane helix</keyword>
<dbReference type="InterPro" id="IPR005629">
    <property type="entry name" value="Skn1/Kre6/Sbg1"/>
</dbReference>
<comment type="caution">
    <text evidence="14">The sequence shown here is derived from an EMBL/GenBank/DDBJ whole genome shotgun (WGS) entry which is preliminary data.</text>
</comment>
<name>A0A1E3B9S8_ASPCR</name>
<dbReference type="VEuPathDB" id="FungiDB:SI65_06503"/>
<dbReference type="GO" id="GO:0005886">
    <property type="term" value="C:plasma membrane"/>
    <property type="evidence" value="ECO:0007669"/>
    <property type="project" value="UniProtKB-SubCell"/>
</dbReference>
<keyword evidence="5 12" id="KW-0812">Transmembrane</keyword>
<feature type="compositionally biased region" description="Polar residues" evidence="11">
    <location>
        <begin position="66"/>
        <end position="88"/>
    </location>
</feature>
<dbReference type="InterPro" id="IPR000757">
    <property type="entry name" value="Beta-glucanase-like"/>
</dbReference>
<dbReference type="InterPro" id="IPR013320">
    <property type="entry name" value="ConA-like_dom_sf"/>
</dbReference>
<evidence type="ECO:0000259" key="13">
    <source>
        <dbReference type="PROSITE" id="PS51762"/>
    </source>
</evidence>
<evidence type="ECO:0000256" key="12">
    <source>
        <dbReference type="SAM" id="Phobius"/>
    </source>
</evidence>
<evidence type="ECO:0000256" key="11">
    <source>
        <dbReference type="SAM" id="MobiDB-lite"/>
    </source>
</evidence>
<feature type="domain" description="GH16" evidence="13">
    <location>
        <begin position="261"/>
        <end position="625"/>
    </location>
</feature>
<evidence type="ECO:0000256" key="8">
    <source>
        <dbReference type="ARBA" id="ARBA00023136"/>
    </source>
</evidence>
<feature type="region of interest" description="Disordered" evidence="11">
    <location>
        <begin position="1"/>
        <end position="39"/>
    </location>
</feature>
<evidence type="ECO:0000256" key="9">
    <source>
        <dbReference type="ARBA" id="ARBA00023180"/>
    </source>
</evidence>
<dbReference type="AlphaFoldDB" id="A0A1E3B9S8"/>
<evidence type="ECO:0000256" key="10">
    <source>
        <dbReference type="ARBA" id="ARBA00023316"/>
    </source>
</evidence>
<dbReference type="PANTHER" id="PTHR31361:SF1">
    <property type="entry name" value="BETA-GLUCAN SYNTHESIS-ASSOCIATED PROTEIN KRE6-RELATED"/>
    <property type="match status" value="1"/>
</dbReference>
<evidence type="ECO:0000313" key="15">
    <source>
        <dbReference type="Proteomes" id="UP000094569"/>
    </source>
</evidence>
<keyword evidence="10" id="KW-0961">Cell wall biogenesis/degradation</keyword>
<dbReference type="Pfam" id="PF03935">
    <property type="entry name" value="SKN1_KRE6_Sbg1"/>
    <property type="match status" value="1"/>
</dbReference>
<dbReference type="GO" id="GO:0015926">
    <property type="term" value="F:glucosidase activity"/>
    <property type="evidence" value="ECO:0007669"/>
    <property type="project" value="TreeGrafter"/>
</dbReference>
<evidence type="ECO:0000256" key="4">
    <source>
        <dbReference type="ARBA" id="ARBA00022475"/>
    </source>
</evidence>
<accession>A0A1E3B9S8</accession>
<evidence type="ECO:0000256" key="5">
    <source>
        <dbReference type="ARBA" id="ARBA00022692"/>
    </source>
</evidence>
<sequence>MADLPPNDSVQNTPEMGTGPTPQIEVNSGVDYPFMHAEDSDANASAQNLIGRALTPGLQIAPIPASPSSATGTFHSSLASPTYPQESSEFLIPPRPSHRLRDELDQSLPTRSPDLSIMPSQRTSWSSAFGSHEIQNYGFNPFGDSRAPSRSDSYDSDVNTQTVSEKYNIMPTEGLLLFPEDVEKDDYLHNPDAGERDRRCDLFNRRGLMNVGGLTLLTLGFLTLFIGYPVITAFKHKGKHGNCDPGDTLCLDVGDRPILSNLRTGLIDPDTPESVMTKKAADGKDWKLVFSDEFNTPGRTFYDGDDPYFQAMDFWYGVTQDLEWYDPDAVTTRDGVLEIRFDKFPNHELKYRSGMLQSWNKMCFKGGRLEASISLPGDGSVSGFWPGFWAMGNLGRPGYRATTDGMWPYSYYDECDVGITPNQSSPDGLNFLPGMRLPACTCKGGEHPSPGHSRGAPEIDVIEASVAPLNGDGKVVGTVSQSLQMAPFDIWYMPDYDYAAVYDESITYINDYRGGPLQQAMSGMSTLNNKWYNGTSYQTYAFEYTPGEEGDVTWFVGKDKTWTLDARALGPNGNIGQRVIPNEPMAIVMNLGMAWSFAPIDEIISKYFPGYMLFDYVRIYQDPDEESITCDPPGFETTEYIEKHPVAYQNMNVTTWVDAGYEWPTNSFMHGCSA</sequence>